<accession>A0A9E9C9V2</accession>
<evidence type="ECO:0000313" key="3">
    <source>
        <dbReference type="EMBL" id="WAL60092.1"/>
    </source>
</evidence>
<keyword evidence="2" id="KW-1133">Transmembrane helix</keyword>
<dbReference type="EMBL" id="CP113797">
    <property type="protein sequence ID" value="WAL60092.1"/>
    <property type="molecule type" value="Genomic_DNA"/>
</dbReference>
<organism evidence="3 4">
    <name type="scientific">Thermocoleostomius sinensis A174</name>
    <dbReference type="NCBI Taxonomy" id="2016057"/>
    <lineage>
        <taxon>Bacteria</taxon>
        <taxon>Bacillati</taxon>
        <taxon>Cyanobacteriota</taxon>
        <taxon>Cyanophyceae</taxon>
        <taxon>Oculatellales</taxon>
        <taxon>Oculatellaceae</taxon>
        <taxon>Thermocoleostomius</taxon>
    </lineage>
</organism>
<keyword evidence="2" id="KW-0472">Membrane</keyword>
<dbReference type="InterPro" id="IPR050811">
    <property type="entry name" value="Phosphate_ABC_transporter"/>
</dbReference>
<feature type="region of interest" description="Disordered" evidence="1">
    <location>
        <begin position="15"/>
        <end position="36"/>
    </location>
</feature>
<reference evidence="3" key="1">
    <citation type="submission" date="2022-12" db="EMBL/GenBank/DDBJ databases">
        <title>Polyphasic identification of a Novel Hot-Spring Cyanobacterium Ocullathermofonsia sinensis gen nov. sp. nov. and Genomic Insights on its Adaptations to the Thermal Habitat.</title>
        <authorList>
            <person name="Daroch M."/>
            <person name="Tang J."/>
            <person name="Jiang Y."/>
        </authorList>
    </citation>
    <scope>NUCLEOTIDE SEQUENCE</scope>
    <source>
        <strain evidence="3">PKUAC-SCTA174</strain>
    </source>
</reference>
<dbReference type="PANTHER" id="PTHR30570">
    <property type="entry name" value="PERIPLASMIC PHOSPHATE BINDING COMPONENT OF PHOSPHATE ABC TRANSPORTER"/>
    <property type="match status" value="1"/>
</dbReference>
<keyword evidence="4" id="KW-1185">Reference proteome</keyword>
<evidence type="ECO:0000313" key="4">
    <source>
        <dbReference type="Proteomes" id="UP001163152"/>
    </source>
</evidence>
<evidence type="ECO:0000256" key="2">
    <source>
        <dbReference type="SAM" id="Phobius"/>
    </source>
</evidence>
<sequence>MKGFKTAGEAHTKLNELDYGAEKQHSAKQPTVRADASQFQTENKSWWYWGRVVVMAGVMSGMIAGVTGFAIWMLLSPNQPNSTDSVVESSDCSQPPLLAHQTSIRYATDGLWQRILSQSNISTPSRSLLTAVQDTCELPPLVPLNRSSDTASLKAITQQVTSGQAHFALLHHTAPLDSSNAATTQEFEYDSDLNYQVIAYDAIVVVVAFSEFFRAGTQAEESRLSIPQQLNGQITLKQLQTLYTGEDWRAPNSLQNTPVKRYVPDEPEVVEIFKQRVLSGADRNLFDDLVILSDITRSVERLPSKPEGLEEQIERLAQANLQVRTPLQMFGEILQDFENNNTLGIGFVRLSQAFNQCSVYPLAIKKHSSDHIINYIINRNRGVQVLVERNGKPITPRTDLCGSKGSYFPDKDVISSRYPLSFPLIVVYPKGETRSQVGRAVAQALRSPQGQQLLTNAGLTPIHSN</sequence>
<proteinExistence type="predicted"/>
<dbReference type="KEGG" id="tsin:OXH18_23455"/>
<dbReference type="RefSeq" id="WP_268609938.1">
    <property type="nucleotide sequence ID" value="NZ_CP113797.1"/>
</dbReference>
<dbReference type="PANTHER" id="PTHR30570:SF1">
    <property type="entry name" value="PHOSPHATE-BINDING PROTEIN PSTS"/>
    <property type="match status" value="1"/>
</dbReference>
<dbReference type="Proteomes" id="UP001163152">
    <property type="component" value="Chromosome"/>
</dbReference>
<feature type="transmembrane region" description="Helical" evidence="2">
    <location>
        <begin position="52"/>
        <end position="75"/>
    </location>
</feature>
<evidence type="ECO:0000256" key="1">
    <source>
        <dbReference type="SAM" id="MobiDB-lite"/>
    </source>
</evidence>
<dbReference type="AlphaFoldDB" id="A0A9E9C9V2"/>
<name>A0A9E9C9V2_9CYAN</name>
<protein>
    <submittedName>
        <fullName evidence="3">Uncharacterized protein</fullName>
    </submittedName>
</protein>
<dbReference type="SUPFAM" id="SSF53850">
    <property type="entry name" value="Periplasmic binding protein-like II"/>
    <property type="match status" value="1"/>
</dbReference>
<gene>
    <name evidence="3" type="ORF">OXH18_23455</name>
</gene>
<feature type="compositionally biased region" description="Basic and acidic residues" evidence="1">
    <location>
        <begin position="15"/>
        <end position="25"/>
    </location>
</feature>
<keyword evidence="2" id="KW-0812">Transmembrane</keyword>